<dbReference type="eggNOG" id="arCOG02960">
    <property type="taxonomic scope" value="Archaea"/>
</dbReference>
<sequence>MPVWRGLAGEALRLYSSLKSVSGWRGVHAGSSRPAVEVVRGYLEDGLGVQSRLHEFWVDAWVLRSSGLEPPAPWHSVGPYVLGGDVEGRPLVLEGDPSLARSWRGVDAGGRVVVARAPGVVDDLKAAALLAAEAGAEALLVESRDPRVIVTGGDWGYSTSVGSPTPIPVATVPLGYSARALRAGFVRVWVDACVERRRDYNLVAVDGGRGGVVLAGAHLDHWYTGFTDNILGVAQAVETVRRLRGRGLAAGVVVFGAEEHGMPGMASWYWGAGSMSYARLLRESGAAEGVEAYINFDVAGYRCLVASGAPQLVGRALEAGAVERCCECPECDSIMMAWAGIPTLSLHSLWCPGVEEVYHTPRDTPDRVSWPTAWAAVEAAVRSMAQGPEWPRLAAHFRSALSGAGLRGRRLLYILESIARRAGWGPLFREASRRLLKVVHYGSLRWESRPLEALYMPEAALFKRVLEDLDRGRPPLAVVEVGREERMLYSLSPTPPPRAISRSILWEQLESNLYMLEGEVEDLRRSLVR</sequence>
<dbReference type="RefSeq" id="WP_022541405.1">
    <property type="nucleotide sequence ID" value="NC_022521.1"/>
</dbReference>
<dbReference type="GO" id="GO:0004177">
    <property type="term" value="F:aminopeptidase activity"/>
    <property type="evidence" value="ECO:0007669"/>
    <property type="project" value="UniProtKB-KW"/>
</dbReference>
<organism evidence="2 3">
    <name type="scientific">Aeropyrum camini SY1 = JCM 12091</name>
    <dbReference type="NCBI Taxonomy" id="1198449"/>
    <lineage>
        <taxon>Archaea</taxon>
        <taxon>Thermoproteota</taxon>
        <taxon>Thermoprotei</taxon>
        <taxon>Desulfurococcales</taxon>
        <taxon>Desulfurococcaceae</taxon>
        <taxon>Aeropyrum</taxon>
    </lineage>
</organism>
<dbReference type="AlphaFoldDB" id="U3T9F7"/>
<dbReference type="STRING" id="1198449.ACAM_0663"/>
<dbReference type="KEGG" id="acj:ACAM_0663"/>
<evidence type="ECO:0000313" key="3">
    <source>
        <dbReference type="Proteomes" id="UP000016887"/>
    </source>
</evidence>
<reference evidence="2 3" key="1">
    <citation type="journal article" date="2013" name="Appl. Environ. Microbiol.">
        <title>Variation of the Virus-Related Elements within Syntenic Genomes of the Hyperthermophilic Archaeon Aeropyrum.</title>
        <authorList>
            <person name="Daifuku T."/>
            <person name="Yoshida T."/>
            <person name="Kitamura T."/>
            <person name="Kawaichi S."/>
            <person name="Inoue T."/>
            <person name="Nomura K."/>
            <person name="Yoshida Y."/>
            <person name="Kuno S."/>
            <person name="Sako Y."/>
        </authorList>
    </citation>
    <scope>NUCLEOTIDE SEQUENCE [LARGE SCALE GENOMIC DNA]</scope>
    <source>
        <strain evidence="2 3">SY1</strain>
    </source>
</reference>
<dbReference type="GeneID" id="17110082"/>
<dbReference type="EMBL" id="AP012489">
    <property type="protein sequence ID" value="BAN90132.1"/>
    <property type="molecule type" value="Genomic_DNA"/>
</dbReference>
<dbReference type="Proteomes" id="UP000016887">
    <property type="component" value="Chromosome"/>
</dbReference>
<dbReference type="InterPro" id="IPR007484">
    <property type="entry name" value="Peptidase_M28"/>
</dbReference>
<keyword evidence="2" id="KW-0031">Aminopeptidase</keyword>
<protein>
    <submittedName>
        <fullName evidence="2">Predicted aminopeptidase Iap family</fullName>
    </submittedName>
</protein>
<accession>U3T9F7</accession>
<dbReference type="Pfam" id="PF04389">
    <property type="entry name" value="Peptidase_M28"/>
    <property type="match status" value="1"/>
</dbReference>
<dbReference type="Gene3D" id="3.40.630.10">
    <property type="entry name" value="Zn peptidases"/>
    <property type="match status" value="1"/>
</dbReference>
<feature type="domain" description="Peptidase M28" evidence="1">
    <location>
        <begin position="210"/>
        <end position="380"/>
    </location>
</feature>
<gene>
    <name evidence="2" type="ORF">ACAM_0663</name>
</gene>
<dbReference type="SUPFAM" id="SSF53187">
    <property type="entry name" value="Zn-dependent exopeptidases"/>
    <property type="match status" value="1"/>
</dbReference>
<name>U3T9F7_9CREN</name>
<keyword evidence="2" id="KW-0378">Hydrolase</keyword>
<proteinExistence type="predicted"/>
<evidence type="ECO:0000313" key="2">
    <source>
        <dbReference type="EMBL" id="BAN90132.1"/>
    </source>
</evidence>
<evidence type="ECO:0000259" key="1">
    <source>
        <dbReference type="Pfam" id="PF04389"/>
    </source>
</evidence>
<dbReference type="Gene3D" id="3.50.30.30">
    <property type="match status" value="1"/>
</dbReference>
<keyword evidence="2" id="KW-0645">Protease</keyword>
<keyword evidence="3" id="KW-1185">Reference proteome</keyword>